<reference evidence="2 3" key="1">
    <citation type="journal article" date="2023" name="BMC Biotechnol.">
        <title>Vitis rotundifolia cv Carlos genome sequencing.</title>
        <authorList>
            <person name="Huff M."/>
            <person name="Hulse-Kemp A."/>
            <person name="Scheffler B."/>
            <person name="Youngblood R."/>
            <person name="Simpson S."/>
            <person name="Babiker E."/>
            <person name="Staton M."/>
        </authorList>
    </citation>
    <scope>NUCLEOTIDE SEQUENCE [LARGE SCALE GENOMIC DNA]</scope>
    <source>
        <tissue evidence="2">Leaf</tissue>
    </source>
</reference>
<organism evidence="2 3">
    <name type="scientific">Vitis rotundifolia</name>
    <name type="common">Muscadine grape</name>
    <dbReference type="NCBI Taxonomy" id="103349"/>
    <lineage>
        <taxon>Eukaryota</taxon>
        <taxon>Viridiplantae</taxon>
        <taxon>Streptophyta</taxon>
        <taxon>Embryophyta</taxon>
        <taxon>Tracheophyta</taxon>
        <taxon>Spermatophyta</taxon>
        <taxon>Magnoliopsida</taxon>
        <taxon>eudicotyledons</taxon>
        <taxon>Gunneridae</taxon>
        <taxon>Pentapetalae</taxon>
        <taxon>rosids</taxon>
        <taxon>Vitales</taxon>
        <taxon>Vitaceae</taxon>
        <taxon>Viteae</taxon>
        <taxon>Vitis</taxon>
    </lineage>
</organism>
<dbReference type="PANTHER" id="PTHR46322">
    <property type="entry name" value="PUROMYCIN-SENSITIVE AMINOPEPTIDASE"/>
    <property type="match status" value="1"/>
</dbReference>
<protein>
    <recommendedName>
        <fullName evidence="1">Peptidase M1 membrane alanine aminopeptidase domain-containing protein</fullName>
    </recommendedName>
</protein>
<dbReference type="GO" id="GO:0008270">
    <property type="term" value="F:zinc ion binding"/>
    <property type="evidence" value="ECO:0007669"/>
    <property type="project" value="InterPro"/>
</dbReference>
<gene>
    <name evidence="2" type="ORF">PVL29_019579</name>
</gene>
<comment type="caution">
    <text evidence="2">The sequence shown here is derived from an EMBL/GenBank/DDBJ whole genome shotgun (WGS) entry which is preliminary data.</text>
</comment>
<name>A0AA38Z0T8_VITRO</name>
<proteinExistence type="predicted"/>
<evidence type="ECO:0000259" key="1">
    <source>
        <dbReference type="Pfam" id="PF01433"/>
    </source>
</evidence>
<dbReference type="Gene3D" id="3.30.2010.30">
    <property type="match status" value="1"/>
</dbReference>
<dbReference type="AlphaFoldDB" id="A0AA38Z0T8"/>
<keyword evidence="3" id="KW-1185">Reference proteome</keyword>
<accession>A0AA38Z0T8</accession>
<dbReference type="PANTHER" id="PTHR46322:SF1">
    <property type="entry name" value="PUROMYCIN-SENSITIVE AMINOPEPTIDASE"/>
    <property type="match status" value="1"/>
</dbReference>
<dbReference type="SUPFAM" id="SSF55486">
    <property type="entry name" value="Metalloproteases ('zincins'), catalytic domain"/>
    <property type="match status" value="1"/>
</dbReference>
<dbReference type="GO" id="GO:0008237">
    <property type="term" value="F:metallopeptidase activity"/>
    <property type="evidence" value="ECO:0007669"/>
    <property type="project" value="InterPro"/>
</dbReference>
<feature type="domain" description="Peptidase M1 membrane alanine aminopeptidase" evidence="1">
    <location>
        <begin position="42"/>
        <end position="107"/>
    </location>
</feature>
<evidence type="ECO:0000313" key="2">
    <source>
        <dbReference type="EMBL" id="KAJ9680301.1"/>
    </source>
</evidence>
<dbReference type="Proteomes" id="UP001168098">
    <property type="component" value="Unassembled WGS sequence"/>
</dbReference>
<dbReference type="InterPro" id="IPR012779">
    <property type="entry name" value="Peptidase_M1_pepN"/>
</dbReference>
<dbReference type="InterPro" id="IPR014782">
    <property type="entry name" value="Peptidase_M1_dom"/>
</dbReference>
<dbReference type="Pfam" id="PF01433">
    <property type="entry name" value="Peptidase_M1"/>
    <property type="match status" value="1"/>
</dbReference>
<dbReference type="EMBL" id="JARBHA010000015">
    <property type="protein sequence ID" value="KAJ9680301.1"/>
    <property type="molecule type" value="Genomic_DNA"/>
</dbReference>
<dbReference type="GO" id="GO:0009507">
    <property type="term" value="C:chloroplast"/>
    <property type="evidence" value="ECO:0007669"/>
    <property type="project" value="TreeGrafter"/>
</dbReference>
<sequence length="110" mass="12319">MHKLVSLDAKKSPRLVMESSMHISMLWLGFSSTMMQKDSNCPVKLMKWDEDIFSLEYVLAPFNIVAVPDFDMEPVENRSSNIFNPKLVLASPETAAVVDYTAILGIIGPE</sequence>
<evidence type="ECO:0000313" key="3">
    <source>
        <dbReference type="Proteomes" id="UP001168098"/>
    </source>
</evidence>